<proteinExistence type="predicted"/>
<feature type="coiled-coil region" evidence="1">
    <location>
        <begin position="712"/>
        <end position="758"/>
    </location>
</feature>
<sequence>MPNSAGVEVARISVKVSPDTRKFRRELKDDLERIEKELSADIEVNTDLNAAQAKADFKRLMLQLKAEAARGVNIPVDINVDKDGKGGFLSKLFGKKGGLKNEIGDVGDEAEKTTTKVLSMGQGFLGMSRMAWIGVGVLALAAPAVALVAGLLAGLPSLMAAFGAGAGVVALGLDGIKAAAETISPVLDGVKAQVSSVFQQGLTPVMAQLGTMLQTITPGLKDVAGSLVFMAQGVTDVVTKGVGLEQINNILSKTSEFFKGLTPVIAIGTQSFLTLANAGANAFGTLLEPLQTFASQFNAMVDRITSNGAFQGAMQGLSQVLGSVLNLFTRLFESGVQAMGQLGGPLSTLINGLGDAFIALMPALTSLSSLLGNVLGTALQQLAPIITALTPAFTTLADTLGTLLVGNLQALGPILTEVAGFIGTTLKTALDAIQPMLPGLIQNFQTLSQTLVTQLGPFLPQLATAFGQLLGAVVQLAPMIISQLVPAFIQLVPKIAEMVPSIVSLVQSFANLMPVVLPLASALLSVAGAVIQVGVSIGGALIGALANLTGVITGVISKVSEWVASFANGAQTIAAKAAELPGMVQSALANLMQIGLDAGKNLVLGLINGIGSMISSAVSKAKELASSVAGAVTNFLGIHSPSKLFEQFGINTGQGYAIGLDKGFAPVLEQAKQLSAQVAAAVATGTDDPTALLQGFTKSDVSRMEKVLGTEIKRLDRQAKALDLQAKSTGNEGLKVEAQKLRDMKDQLQTQKEMLDLAGDYNDETSSGSSGGSLEEQVAKLMSSPVDFAKATGKQFLSDIGISGEGFLSKALTEGTKYIFNIGSVDEALDIKSRQESNDLLKVVGRT</sequence>
<dbReference type="GeneID" id="64947790"/>
<keyword evidence="4" id="KW-1185">Reference proteome</keyword>
<reference evidence="3 4" key="1">
    <citation type="submission" date="2017-04" db="EMBL/GenBank/DDBJ databases">
        <authorList>
            <person name="Gaylord E.A."/>
            <person name="Popp B."/>
            <person name="Rush R."/>
            <person name="Xu C."/>
            <person name="Russell D.A."/>
            <person name="Garlena R.A."/>
            <person name="Pope W.H."/>
            <person name="Jacobs-Sera D."/>
            <person name="Hatfull G.F."/>
        </authorList>
    </citation>
    <scope>NUCLEOTIDE SEQUENCE [LARGE SCALE GENOMIC DNA]</scope>
</reference>
<dbReference type="KEGG" id="vg:64947790"/>
<keyword evidence="2" id="KW-0472">Membrane</keyword>
<gene>
    <name evidence="3" type="primary">28</name>
    <name evidence="3" type="ORF">SEA_HEFFALUMP_28</name>
</gene>
<dbReference type="Proteomes" id="UP000223575">
    <property type="component" value="Segment"/>
</dbReference>
<protein>
    <submittedName>
        <fullName evidence="3">Tape measure protein</fullName>
    </submittedName>
</protein>
<keyword evidence="2" id="KW-1133">Transmembrane helix</keyword>
<name>A0A220NSD2_9CAUD</name>
<evidence type="ECO:0000313" key="3">
    <source>
        <dbReference type="EMBL" id="ASJ79725.1"/>
    </source>
</evidence>
<evidence type="ECO:0000256" key="1">
    <source>
        <dbReference type="SAM" id="Coils"/>
    </source>
</evidence>
<feature type="transmembrane region" description="Helical" evidence="2">
    <location>
        <begin position="130"/>
        <end position="152"/>
    </location>
</feature>
<organism evidence="3 4">
    <name type="scientific">Mycobacterium phage Heffalump</name>
    <dbReference type="NCBI Taxonomy" id="1983575"/>
    <lineage>
        <taxon>Viruses</taxon>
        <taxon>Duplodnaviria</taxon>
        <taxon>Heunggongvirae</taxon>
        <taxon>Uroviricota</taxon>
        <taxon>Caudoviricetes</taxon>
        <taxon>Turbidovirus</taxon>
        <taxon>Turbidovirus heffalump</taxon>
    </lineage>
</organism>
<dbReference type="Gene3D" id="1.25.10.10">
    <property type="entry name" value="Leucine-rich Repeat Variant"/>
    <property type="match status" value="1"/>
</dbReference>
<dbReference type="InterPro" id="IPR011989">
    <property type="entry name" value="ARM-like"/>
</dbReference>
<dbReference type="RefSeq" id="YP_010063931.1">
    <property type="nucleotide sequence ID" value="NC_054811.1"/>
</dbReference>
<evidence type="ECO:0000313" key="4">
    <source>
        <dbReference type="Proteomes" id="UP000223575"/>
    </source>
</evidence>
<dbReference type="EMBL" id="KY965065">
    <property type="protein sequence ID" value="ASJ79725.1"/>
    <property type="molecule type" value="Genomic_DNA"/>
</dbReference>
<evidence type="ECO:0000256" key="2">
    <source>
        <dbReference type="SAM" id="Phobius"/>
    </source>
</evidence>
<keyword evidence="2" id="KW-0812">Transmembrane</keyword>
<keyword evidence="1" id="KW-0175">Coiled coil</keyword>
<accession>A0A220NSD2</accession>